<proteinExistence type="predicted"/>
<accession>A0A433HE90</accession>
<dbReference type="Proteomes" id="UP000267430">
    <property type="component" value="Unassembled WGS sequence"/>
</dbReference>
<reference evidence="1 2" key="1">
    <citation type="submission" date="2018-12" db="EMBL/GenBank/DDBJ databases">
        <title>Bacillus chawlae sp. nov., Bacillus glennii sp. nov., and Bacillus saganii sp. nov. Isolated from the Vehicle Assembly Building at Kennedy Space Center where the Viking Spacecraft were Assembled.</title>
        <authorList>
            <person name="Seuylemezian A."/>
            <person name="Vaishampayan P."/>
        </authorList>
    </citation>
    <scope>NUCLEOTIDE SEQUENCE [LARGE SCALE GENOMIC DNA]</scope>
    <source>
        <strain evidence="1 2">L5</strain>
    </source>
</reference>
<dbReference type="PANTHER" id="PTHR41260:SF1">
    <property type="entry name" value="PROTEIN ECSC"/>
    <property type="match status" value="1"/>
</dbReference>
<keyword evidence="2" id="KW-1185">Reference proteome</keyword>
<protein>
    <submittedName>
        <fullName evidence="1">EcsC family protein</fullName>
    </submittedName>
</protein>
<comment type="caution">
    <text evidence="1">The sequence shown here is derived from an EMBL/GenBank/DDBJ whole genome shotgun (WGS) entry which is preliminary data.</text>
</comment>
<dbReference type="Pfam" id="PF12787">
    <property type="entry name" value="EcsC"/>
    <property type="match status" value="1"/>
</dbReference>
<organism evidence="1 2">
    <name type="scientific">Peribacillus cavernae</name>
    <dbReference type="NCBI Taxonomy" id="1674310"/>
    <lineage>
        <taxon>Bacteria</taxon>
        <taxon>Bacillati</taxon>
        <taxon>Bacillota</taxon>
        <taxon>Bacilli</taxon>
        <taxon>Bacillales</taxon>
        <taxon>Bacillaceae</taxon>
        <taxon>Peribacillus</taxon>
    </lineage>
</organism>
<dbReference type="OrthoDB" id="2737310at2"/>
<dbReference type="PANTHER" id="PTHR41260">
    <property type="entry name" value="PROTEIN ECSC"/>
    <property type="match status" value="1"/>
</dbReference>
<gene>
    <name evidence="1" type="ORF">ELQ35_18135</name>
</gene>
<dbReference type="AlphaFoldDB" id="A0A433HE90"/>
<dbReference type="InterPro" id="IPR024787">
    <property type="entry name" value="EcsC"/>
</dbReference>
<evidence type="ECO:0000313" key="2">
    <source>
        <dbReference type="Proteomes" id="UP000267430"/>
    </source>
</evidence>
<name>A0A433HE90_9BACI</name>
<dbReference type="EMBL" id="RYZZ01000033">
    <property type="protein sequence ID" value="RUQ26621.1"/>
    <property type="molecule type" value="Genomic_DNA"/>
</dbReference>
<sequence>MIPESKETLQFELQQIEKWENDQKGLWFWERIGRIPFKLLDKITPAFIQKKIGILLEELGSFVQSGGRYLSKEKTILNKLQDRLPADTTISVIEDIEKVPLEVMDTVCEDIQKKHSQIATVQGATTGFGGIFTLAVDIPVLLGLSLKTLQDIAMAYGFDPKKKEERIFIVKCLQFATADIVGKEAILNELSSFYRHEDKNTKVIMSQLQGWREVVFTYRDQFGWKKLLQMVPIAGMIFGAFTNRSMIQEIAETGHMLYRKRRILERLDKFNYLLESEYK</sequence>
<evidence type="ECO:0000313" key="1">
    <source>
        <dbReference type="EMBL" id="RUQ26621.1"/>
    </source>
</evidence>